<evidence type="ECO:0000313" key="6">
    <source>
        <dbReference type="Proteomes" id="UP000617555"/>
    </source>
</evidence>
<reference evidence="6" key="1">
    <citation type="journal article" date="2019" name="Int. J. Syst. Evol. Microbiol.">
        <title>The Global Catalogue of Microorganisms (GCM) 10K type strain sequencing project: providing services to taxonomists for standard genome sequencing and annotation.</title>
        <authorList>
            <consortium name="The Broad Institute Genomics Platform"/>
            <consortium name="The Broad Institute Genome Sequencing Center for Infectious Disease"/>
            <person name="Wu L."/>
            <person name="Ma J."/>
        </authorList>
    </citation>
    <scope>NUCLEOTIDE SEQUENCE [LARGE SCALE GENOMIC DNA]</scope>
    <source>
        <strain evidence="6">CGMCC 1.15339</strain>
    </source>
</reference>
<comment type="similarity">
    <text evidence="1">Belongs to the outer membrane porin (Opr) (TC 1.B.25) family.</text>
</comment>
<dbReference type="InterPro" id="IPR005318">
    <property type="entry name" value="OM_porin_bac"/>
</dbReference>
<feature type="signal peptide" evidence="4">
    <location>
        <begin position="1"/>
        <end position="20"/>
    </location>
</feature>
<feature type="chain" id="PRO_5046494095" description="Outer membrane porin, OprD family" evidence="4">
    <location>
        <begin position="21"/>
        <end position="406"/>
    </location>
</feature>
<comment type="caution">
    <text evidence="5">The sequence shown here is derived from an EMBL/GenBank/DDBJ whole genome shotgun (WGS) entry which is preliminary data.</text>
</comment>
<evidence type="ECO:0000256" key="1">
    <source>
        <dbReference type="ARBA" id="ARBA00009075"/>
    </source>
</evidence>
<name>A0ABQ1JLU1_9GAMM</name>
<keyword evidence="3 4" id="KW-0732">Signal</keyword>
<organism evidence="5 6">
    <name type="scientific">Shewanella inventionis</name>
    <dbReference type="NCBI Taxonomy" id="1738770"/>
    <lineage>
        <taxon>Bacteria</taxon>
        <taxon>Pseudomonadati</taxon>
        <taxon>Pseudomonadota</taxon>
        <taxon>Gammaproteobacteria</taxon>
        <taxon>Alteromonadales</taxon>
        <taxon>Shewanellaceae</taxon>
        <taxon>Shewanella</taxon>
    </lineage>
</organism>
<gene>
    <name evidence="5" type="ORF">GCM10011607_32870</name>
</gene>
<evidence type="ECO:0008006" key="7">
    <source>
        <dbReference type="Google" id="ProtNLM"/>
    </source>
</evidence>
<dbReference type="EMBL" id="BMII01000030">
    <property type="protein sequence ID" value="GGB69682.1"/>
    <property type="molecule type" value="Genomic_DNA"/>
</dbReference>
<dbReference type="Pfam" id="PF03573">
    <property type="entry name" value="OprD"/>
    <property type="match status" value="1"/>
</dbReference>
<dbReference type="Gene3D" id="2.40.160.10">
    <property type="entry name" value="Porin"/>
    <property type="match status" value="1"/>
</dbReference>
<dbReference type="PANTHER" id="PTHR34596">
    <property type="entry name" value="CHITOPORIN"/>
    <property type="match status" value="1"/>
</dbReference>
<keyword evidence="2" id="KW-0813">Transport</keyword>
<proteinExistence type="inferred from homology"/>
<sequence>MFKYNKYVLVLLAMSNNAFSNGDIESFSEWIHNGNVGGTAKSYYFEQDFDDSNAENSSIWVNGGNVTFNTSEFNGFKLGGEVQGSYVSNINDDDDRTAGSINAQGLVLSEAFLRYQFGDTVFSGGRQHFSSPLIANSGSRLIKESFEMYQVSSSHFEDTDISIGYVTKYQTRTDKSFYVDNEFVDFDYNGSGSPGDFYKIGNDGVFFAQVNKRIAKKVKINSQYANVINEVQALYADVEYTLPTNFKSYIAMQYYKTKWDKNELVDNDLLGFKVGFSQGGVDFFAGYTLAGGNEGENRVFRGIGQGAYYQFTATTKTAGVAAFEAGTNSYQLGVGTTLSNVKGKLFYTSFDNPIVGKDLNEWTVNLAYQFDGKLANCGISVDFSILDYESNQKDATDLRTKFSYSF</sequence>
<evidence type="ECO:0000256" key="3">
    <source>
        <dbReference type="ARBA" id="ARBA00022729"/>
    </source>
</evidence>
<dbReference type="InterPro" id="IPR023614">
    <property type="entry name" value="Porin_dom_sf"/>
</dbReference>
<keyword evidence="6" id="KW-1185">Reference proteome</keyword>
<evidence type="ECO:0000313" key="5">
    <source>
        <dbReference type="EMBL" id="GGB69682.1"/>
    </source>
</evidence>
<evidence type="ECO:0000256" key="4">
    <source>
        <dbReference type="SAM" id="SignalP"/>
    </source>
</evidence>
<protein>
    <recommendedName>
        <fullName evidence="7">Outer membrane porin, OprD family</fullName>
    </recommendedName>
</protein>
<dbReference type="PANTHER" id="PTHR34596:SF2">
    <property type="entry name" value="CHITOPORIN"/>
    <property type="match status" value="1"/>
</dbReference>
<accession>A0ABQ1JLU1</accession>
<dbReference type="Proteomes" id="UP000617555">
    <property type="component" value="Unassembled WGS sequence"/>
</dbReference>
<evidence type="ECO:0000256" key="2">
    <source>
        <dbReference type="ARBA" id="ARBA00022448"/>
    </source>
</evidence>